<keyword evidence="2 4" id="KW-0238">DNA-binding</keyword>
<dbReference type="PROSITE" id="PS01081">
    <property type="entry name" value="HTH_TETR_1"/>
    <property type="match status" value="1"/>
</dbReference>
<evidence type="ECO:0000256" key="4">
    <source>
        <dbReference type="PROSITE-ProRule" id="PRU00335"/>
    </source>
</evidence>
<keyword evidence="7" id="KW-1185">Reference proteome</keyword>
<evidence type="ECO:0000256" key="2">
    <source>
        <dbReference type="ARBA" id="ARBA00023125"/>
    </source>
</evidence>
<gene>
    <name evidence="6" type="ORF">Psuf_055620</name>
</gene>
<dbReference type="PRINTS" id="PR00455">
    <property type="entry name" value="HTHTETR"/>
</dbReference>
<keyword evidence="3" id="KW-0804">Transcription</keyword>
<dbReference type="PANTHER" id="PTHR30055:SF234">
    <property type="entry name" value="HTH-TYPE TRANSCRIPTIONAL REGULATOR BETI"/>
    <property type="match status" value="1"/>
</dbReference>
<name>A0A6F8YQC3_9ACTN</name>
<sequence length="219" mass="23700">MTVPPASRRRYDSSGRRAQARVNRERILRVATRLFLHHGYAGTSIAQVAEEAGVSTPTVFAAFKSKVNLLREAVDAAIAGDDEATLWGDRPAMRGVQDAPTAAEALRRYAEVVAAVGQRAYPIYAVANAAADADPQIADLVADLDRQRLTAAGYIATAVAAKRGDADLSRVGYLRDSLWTLDSPLLYGLLVHQRGWTVEAYRDWIATALVALALPSVRQ</sequence>
<proteinExistence type="predicted"/>
<dbReference type="Proteomes" id="UP000503011">
    <property type="component" value="Chromosome"/>
</dbReference>
<dbReference type="Pfam" id="PF00440">
    <property type="entry name" value="TetR_N"/>
    <property type="match status" value="1"/>
</dbReference>
<dbReference type="EMBL" id="AP022871">
    <property type="protein sequence ID" value="BCB88249.1"/>
    <property type="molecule type" value="Genomic_DNA"/>
</dbReference>
<dbReference type="InterPro" id="IPR050109">
    <property type="entry name" value="HTH-type_TetR-like_transc_reg"/>
</dbReference>
<reference evidence="6 7" key="2">
    <citation type="submission" date="2020-03" db="EMBL/GenBank/DDBJ databases">
        <authorList>
            <person name="Ichikawa N."/>
            <person name="Kimura A."/>
            <person name="Kitahashi Y."/>
            <person name="Uohara A."/>
        </authorList>
    </citation>
    <scope>NUCLEOTIDE SEQUENCE [LARGE SCALE GENOMIC DNA]</scope>
    <source>
        <strain evidence="6 7">NBRC 105367</strain>
    </source>
</reference>
<evidence type="ECO:0000256" key="3">
    <source>
        <dbReference type="ARBA" id="ARBA00023163"/>
    </source>
</evidence>
<reference evidence="6 7" key="1">
    <citation type="submission" date="2020-03" db="EMBL/GenBank/DDBJ databases">
        <title>Whole genome shotgun sequence of Phytohabitans suffuscus NBRC 105367.</title>
        <authorList>
            <person name="Komaki H."/>
            <person name="Tamura T."/>
        </authorList>
    </citation>
    <scope>NUCLEOTIDE SEQUENCE [LARGE SCALE GENOMIC DNA]</scope>
    <source>
        <strain evidence="6 7">NBRC 105367</strain>
    </source>
</reference>
<dbReference type="InterPro" id="IPR009057">
    <property type="entry name" value="Homeodomain-like_sf"/>
</dbReference>
<dbReference type="InterPro" id="IPR023772">
    <property type="entry name" value="DNA-bd_HTH_TetR-type_CS"/>
</dbReference>
<dbReference type="GO" id="GO:0003700">
    <property type="term" value="F:DNA-binding transcription factor activity"/>
    <property type="evidence" value="ECO:0007669"/>
    <property type="project" value="TreeGrafter"/>
</dbReference>
<evidence type="ECO:0000313" key="7">
    <source>
        <dbReference type="Proteomes" id="UP000503011"/>
    </source>
</evidence>
<dbReference type="InterPro" id="IPR001647">
    <property type="entry name" value="HTH_TetR"/>
</dbReference>
<dbReference type="PANTHER" id="PTHR30055">
    <property type="entry name" value="HTH-TYPE TRANSCRIPTIONAL REGULATOR RUTR"/>
    <property type="match status" value="1"/>
</dbReference>
<accession>A0A6F8YQC3</accession>
<evidence type="ECO:0000256" key="1">
    <source>
        <dbReference type="ARBA" id="ARBA00023015"/>
    </source>
</evidence>
<organism evidence="6 7">
    <name type="scientific">Phytohabitans suffuscus</name>
    <dbReference type="NCBI Taxonomy" id="624315"/>
    <lineage>
        <taxon>Bacteria</taxon>
        <taxon>Bacillati</taxon>
        <taxon>Actinomycetota</taxon>
        <taxon>Actinomycetes</taxon>
        <taxon>Micromonosporales</taxon>
        <taxon>Micromonosporaceae</taxon>
    </lineage>
</organism>
<feature type="domain" description="HTH tetR-type" evidence="5">
    <location>
        <begin position="21"/>
        <end position="81"/>
    </location>
</feature>
<feature type="DNA-binding region" description="H-T-H motif" evidence="4">
    <location>
        <begin position="44"/>
        <end position="63"/>
    </location>
</feature>
<dbReference type="RefSeq" id="WP_173159569.1">
    <property type="nucleotide sequence ID" value="NZ_AP022871.1"/>
</dbReference>
<evidence type="ECO:0000259" key="5">
    <source>
        <dbReference type="PROSITE" id="PS50977"/>
    </source>
</evidence>
<dbReference type="SUPFAM" id="SSF46689">
    <property type="entry name" value="Homeodomain-like"/>
    <property type="match status" value="1"/>
</dbReference>
<dbReference type="GO" id="GO:0000976">
    <property type="term" value="F:transcription cis-regulatory region binding"/>
    <property type="evidence" value="ECO:0007669"/>
    <property type="project" value="TreeGrafter"/>
</dbReference>
<dbReference type="AlphaFoldDB" id="A0A6F8YQC3"/>
<dbReference type="PROSITE" id="PS50977">
    <property type="entry name" value="HTH_TETR_2"/>
    <property type="match status" value="1"/>
</dbReference>
<protein>
    <submittedName>
        <fullName evidence="6">TetR family transcriptional regulator</fullName>
    </submittedName>
</protein>
<evidence type="ECO:0000313" key="6">
    <source>
        <dbReference type="EMBL" id="BCB88249.1"/>
    </source>
</evidence>
<keyword evidence="1" id="KW-0805">Transcription regulation</keyword>
<dbReference type="KEGG" id="psuu:Psuf_055620"/>
<dbReference type="Gene3D" id="1.10.357.10">
    <property type="entry name" value="Tetracycline Repressor, domain 2"/>
    <property type="match status" value="1"/>
</dbReference>